<proteinExistence type="predicted"/>
<evidence type="ECO:0000313" key="3">
    <source>
        <dbReference type="Proteomes" id="UP001252270"/>
    </source>
</evidence>
<evidence type="ECO:0000256" key="1">
    <source>
        <dbReference type="SAM" id="Phobius"/>
    </source>
</evidence>
<keyword evidence="2" id="KW-0808">Transferase</keyword>
<dbReference type="Pfam" id="PF13444">
    <property type="entry name" value="Acetyltransf_5"/>
    <property type="match status" value="1"/>
</dbReference>
<dbReference type="Proteomes" id="UP001252270">
    <property type="component" value="Unassembled WGS sequence"/>
</dbReference>
<accession>A0ABU1GJ49</accession>
<dbReference type="Gene3D" id="3.40.630.30">
    <property type="match status" value="1"/>
</dbReference>
<dbReference type="GO" id="GO:0016746">
    <property type="term" value="F:acyltransferase activity"/>
    <property type="evidence" value="ECO:0007669"/>
    <property type="project" value="UniProtKB-KW"/>
</dbReference>
<keyword evidence="1" id="KW-0472">Membrane</keyword>
<gene>
    <name evidence="2" type="ORF">QC820_04410</name>
</gene>
<protein>
    <submittedName>
        <fullName evidence="2">PEP-CTERM/exosortase system-associated acyltransferase</fullName>
    </submittedName>
</protein>
<keyword evidence="2" id="KW-0012">Acyltransferase</keyword>
<dbReference type="NCBIfam" id="TIGR03694">
    <property type="entry name" value="exosort_acyl"/>
    <property type="match status" value="1"/>
</dbReference>
<dbReference type="SUPFAM" id="SSF55729">
    <property type="entry name" value="Acyl-CoA N-acyltransferases (Nat)"/>
    <property type="match status" value="1"/>
</dbReference>
<organism evidence="2 3">
    <name type="scientific">Halomonas mongoliensis</name>
    <dbReference type="NCBI Taxonomy" id="321265"/>
    <lineage>
        <taxon>Bacteria</taxon>
        <taxon>Pseudomonadati</taxon>
        <taxon>Pseudomonadota</taxon>
        <taxon>Gammaproteobacteria</taxon>
        <taxon>Oceanospirillales</taxon>
        <taxon>Halomonadaceae</taxon>
        <taxon>Halomonas</taxon>
    </lineage>
</organism>
<keyword evidence="1" id="KW-1133">Transmembrane helix</keyword>
<evidence type="ECO:0000313" key="2">
    <source>
        <dbReference type="EMBL" id="MDR5892049.1"/>
    </source>
</evidence>
<dbReference type="EMBL" id="JARWAL010000003">
    <property type="protein sequence ID" value="MDR5892049.1"/>
    <property type="molecule type" value="Genomic_DNA"/>
</dbReference>
<feature type="transmembrane region" description="Helical" evidence="1">
    <location>
        <begin position="166"/>
        <end position="184"/>
    </location>
</feature>
<keyword evidence="3" id="KW-1185">Reference proteome</keyword>
<comment type="caution">
    <text evidence="2">The sequence shown here is derived from an EMBL/GenBank/DDBJ whole genome shotgun (WGS) entry which is preliminary data.</text>
</comment>
<dbReference type="RefSeq" id="WP_309635928.1">
    <property type="nucleotide sequence ID" value="NZ_JARWAL010000003.1"/>
</dbReference>
<dbReference type="InterPro" id="IPR016181">
    <property type="entry name" value="Acyl_CoA_acyltransferase"/>
</dbReference>
<keyword evidence="1" id="KW-0812">Transmembrane</keyword>
<name>A0ABU1GJ49_9GAMM</name>
<dbReference type="InterPro" id="IPR022484">
    <property type="entry name" value="PEP-CTERM/exosrtase_acylTfrase"/>
</dbReference>
<sequence>MKPASAVHDEVSASQLLERFRSGFRFKLALTEEERRKAYRLRHRVYCEELEYEEPADAGLEFDRHDEHSLHCLIEHRRSGEVAGCMRLVLPADDEPSRDRRLPLQSYANQSLTHALLHPATLSRDEICEVSRLAIAPPFRRKSVASELEESLQADLGQFTADERRTFPIIVVGLFLATYALVGLTQRRHVFAMMEPRLPRLLSRSGFHFTRVGDAIDFHGKRSAFYIDLHKAEKEIHADLLPLYEHVKSELAAQADVDSGSRSLIAAK</sequence>
<reference evidence="2 3" key="1">
    <citation type="submission" date="2023-04" db="EMBL/GenBank/DDBJ databases">
        <title>A long-awaited taxogenomic arrangement of the family Halomonadaceae.</title>
        <authorList>
            <person name="De La Haba R."/>
            <person name="Chuvochina M."/>
            <person name="Wittouck S."/>
            <person name="Arahal D.R."/>
            <person name="Sanchez-Porro C."/>
            <person name="Hugenholtz P."/>
            <person name="Ventosa A."/>
        </authorList>
    </citation>
    <scope>NUCLEOTIDE SEQUENCE [LARGE SCALE GENOMIC DNA]</scope>
    <source>
        <strain evidence="2 3">DSM 17332</strain>
    </source>
</reference>